<reference evidence="1" key="1">
    <citation type="submission" date="2023-06" db="EMBL/GenBank/DDBJ databases">
        <authorList>
            <person name="Kurt Z."/>
        </authorList>
    </citation>
    <scope>NUCLEOTIDE SEQUENCE</scope>
</reference>
<evidence type="ECO:0000313" key="1">
    <source>
        <dbReference type="EMBL" id="CAI9948215.1"/>
    </source>
</evidence>
<protein>
    <submittedName>
        <fullName evidence="2">Hypothetical_protein</fullName>
    </submittedName>
</protein>
<accession>A0AA86Q9R7</accession>
<sequence>MASQFACLCIGFNSYIALGFSSAGHCTRIYYISHKIALISQVSSKQYIQHLIQFYKTIFTQIQPFSEMKLLPFINQTQTFSQFIIGAPFMFDIPIDFVDVIQIVPYCTFGFQVIKLIYYLVLYVLIYIESIIELRIYVYVGCQLFEEYYMPINEPLVKLFPEIITILTLWICKLSKTVISHSTNEPIAAPIIPDQFVFEEIFVYQI</sequence>
<dbReference type="EMBL" id="CAXDID020000144">
    <property type="protein sequence ID" value="CAL6040045.1"/>
    <property type="molecule type" value="Genomic_DNA"/>
</dbReference>
<evidence type="ECO:0000313" key="3">
    <source>
        <dbReference type="Proteomes" id="UP001642409"/>
    </source>
</evidence>
<proteinExistence type="predicted"/>
<comment type="caution">
    <text evidence="1">The sequence shown here is derived from an EMBL/GenBank/DDBJ whole genome shotgun (WGS) entry which is preliminary data.</text>
</comment>
<name>A0AA86Q9R7_9EUKA</name>
<dbReference type="Proteomes" id="UP001642409">
    <property type="component" value="Unassembled WGS sequence"/>
</dbReference>
<gene>
    <name evidence="1" type="ORF">HINF_LOCUS35860</name>
    <name evidence="2" type="ORF">HINF_LOCUS38145</name>
</gene>
<reference evidence="2 3" key="2">
    <citation type="submission" date="2024-07" db="EMBL/GenBank/DDBJ databases">
        <authorList>
            <person name="Akdeniz Z."/>
        </authorList>
    </citation>
    <scope>NUCLEOTIDE SEQUENCE [LARGE SCALE GENOMIC DNA]</scope>
</reference>
<evidence type="ECO:0000313" key="2">
    <source>
        <dbReference type="EMBL" id="CAL6040045.1"/>
    </source>
</evidence>
<dbReference type="EMBL" id="CATOUU010000787">
    <property type="protein sequence ID" value="CAI9948215.1"/>
    <property type="molecule type" value="Genomic_DNA"/>
</dbReference>
<keyword evidence="3" id="KW-1185">Reference proteome</keyword>
<dbReference type="AlphaFoldDB" id="A0AA86Q9R7"/>
<organism evidence="1">
    <name type="scientific">Hexamita inflata</name>
    <dbReference type="NCBI Taxonomy" id="28002"/>
    <lineage>
        <taxon>Eukaryota</taxon>
        <taxon>Metamonada</taxon>
        <taxon>Diplomonadida</taxon>
        <taxon>Hexamitidae</taxon>
        <taxon>Hexamitinae</taxon>
        <taxon>Hexamita</taxon>
    </lineage>
</organism>